<dbReference type="PANTHER" id="PTHR43310:SF1">
    <property type="entry name" value="SULFATE TRANSPORTER YBAR-RELATED"/>
    <property type="match status" value="1"/>
</dbReference>
<dbReference type="InterPro" id="IPR000595">
    <property type="entry name" value="cNMP-bd_dom"/>
</dbReference>
<dbReference type="SUPFAM" id="SSF51206">
    <property type="entry name" value="cAMP-binding domain-like"/>
    <property type="match status" value="1"/>
</dbReference>
<feature type="domain" description="STAS" evidence="7">
    <location>
        <begin position="473"/>
        <end position="572"/>
    </location>
</feature>
<reference evidence="8 9" key="1">
    <citation type="submission" date="2016-11" db="EMBL/GenBank/DDBJ databases">
        <authorList>
            <person name="Jaros S."/>
            <person name="Januszkiewicz K."/>
            <person name="Wedrychowicz H."/>
        </authorList>
    </citation>
    <scope>NUCLEOTIDE SEQUENCE [LARGE SCALE GENOMIC DNA]</scope>
    <source>
        <strain evidence="8 9">GAS242</strain>
    </source>
</reference>
<dbReference type="PROSITE" id="PS00889">
    <property type="entry name" value="CNMP_BINDING_2"/>
    <property type="match status" value="1"/>
</dbReference>
<dbReference type="CDD" id="cd07042">
    <property type="entry name" value="STAS_SulP_like_sulfate_transporter"/>
    <property type="match status" value="1"/>
</dbReference>
<keyword evidence="3 5" id="KW-1133">Transmembrane helix</keyword>
<dbReference type="InterPro" id="IPR018488">
    <property type="entry name" value="cNMP-bd_CS"/>
</dbReference>
<evidence type="ECO:0000259" key="6">
    <source>
        <dbReference type="PROSITE" id="PS50042"/>
    </source>
</evidence>
<comment type="subcellular location">
    <subcellularLocation>
        <location evidence="1">Membrane</location>
        <topology evidence="1">Multi-pass membrane protein</topology>
    </subcellularLocation>
</comment>
<dbReference type="Proteomes" id="UP000190675">
    <property type="component" value="Chromosome I"/>
</dbReference>
<proteinExistence type="predicted"/>
<evidence type="ECO:0000259" key="7">
    <source>
        <dbReference type="PROSITE" id="PS50801"/>
    </source>
</evidence>
<dbReference type="Pfam" id="PF00027">
    <property type="entry name" value="cNMP_binding"/>
    <property type="match status" value="1"/>
</dbReference>
<dbReference type="InterPro" id="IPR002645">
    <property type="entry name" value="STAS_dom"/>
</dbReference>
<dbReference type="InterPro" id="IPR014710">
    <property type="entry name" value="RmlC-like_jellyroll"/>
</dbReference>
<dbReference type="Gene3D" id="2.60.120.10">
    <property type="entry name" value="Jelly Rolls"/>
    <property type="match status" value="1"/>
</dbReference>
<dbReference type="RefSeq" id="WP_079565667.1">
    <property type="nucleotide sequence ID" value="NZ_LT670818.1"/>
</dbReference>
<dbReference type="PROSITE" id="PS50042">
    <property type="entry name" value="CNMP_BINDING_3"/>
    <property type="match status" value="1"/>
</dbReference>
<dbReference type="SMART" id="SM00100">
    <property type="entry name" value="cNMP"/>
    <property type="match status" value="1"/>
</dbReference>
<feature type="transmembrane region" description="Helical" evidence="5">
    <location>
        <begin position="20"/>
        <end position="42"/>
    </location>
</feature>
<dbReference type="AlphaFoldDB" id="A0A1M5IV05"/>
<feature type="transmembrane region" description="Helical" evidence="5">
    <location>
        <begin position="183"/>
        <end position="202"/>
    </location>
</feature>
<organism evidence="8 9">
    <name type="scientific">Bradyrhizobium erythrophlei</name>
    <dbReference type="NCBI Taxonomy" id="1437360"/>
    <lineage>
        <taxon>Bacteria</taxon>
        <taxon>Pseudomonadati</taxon>
        <taxon>Pseudomonadota</taxon>
        <taxon>Alphaproteobacteria</taxon>
        <taxon>Hyphomicrobiales</taxon>
        <taxon>Nitrobacteraceae</taxon>
        <taxon>Bradyrhizobium</taxon>
    </lineage>
</organism>
<feature type="transmembrane region" description="Helical" evidence="5">
    <location>
        <begin position="141"/>
        <end position="163"/>
    </location>
</feature>
<feature type="transmembrane region" description="Helical" evidence="5">
    <location>
        <begin position="312"/>
        <end position="332"/>
    </location>
</feature>
<dbReference type="Gene3D" id="3.30.750.24">
    <property type="entry name" value="STAS domain"/>
    <property type="match status" value="1"/>
</dbReference>
<dbReference type="Pfam" id="PF01740">
    <property type="entry name" value="STAS"/>
    <property type="match status" value="1"/>
</dbReference>
<evidence type="ECO:0000256" key="1">
    <source>
        <dbReference type="ARBA" id="ARBA00004141"/>
    </source>
</evidence>
<evidence type="ECO:0000313" key="8">
    <source>
        <dbReference type="EMBL" id="SHG31995.1"/>
    </source>
</evidence>
<keyword evidence="4 5" id="KW-0472">Membrane</keyword>
<name>A0A1M5IV05_9BRAD</name>
<evidence type="ECO:0000256" key="3">
    <source>
        <dbReference type="ARBA" id="ARBA00022989"/>
    </source>
</evidence>
<dbReference type="InterPro" id="IPR018490">
    <property type="entry name" value="cNMP-bd_dom_sf"/>
</dbReference>
<sequence>MVNQSVSLGPKLRRALHDVLSGSAASVLTITFGLSYALLIFAGPLAPYLSYGVAATFISSAILAAVIALGSSLPFAIAGPESSTAAMTGILASSLVERMTVADTTAPLLAPVLITLGLAGVVTGIVLCGCGMTRMGRAIRYVPYPVVGGFLGATGCLILLGAVRVITGHRVQFGILDQFANPLNLYELAAACVMAIVLYLTWHRSRGPFGLPIILFAGIIFAHVAFRLAGISIADAQAAGWTFQPPPHVTYMLPWSATAIGHYPWRILPDLSGDLVAVVFVTASSALFNTAGTEVAVHREANLERELSVTGLANMLSGAFGGYTGCISVSRSVLAFNGGGRGRLAGMTVAAISALMLAVAPMLLGYMPKFVLGGLLIYLGADQLHKWIIQSRRRLSSTEYLSLLAIIVIIVQWGFIAGILIGVVIGCATFALSASRVDSIKYSFDGSEFRSSLDRSRDDQAVLSAHGDQIQGLNLQSYLFFGSANRLYQHVKALLARHPECRFLVFDFKLVTGIDSSAAYSFAQIKRAAHDRGVKLMLVHLPAAAEKALRSSDFISREVSIVPELDHALEWCENAIIAGHSDHESEEASLRDWFSQILGAEHDAHDLIQRCQRIEVDAGEIIVSAGEAADSMHFILEGRVGIMIPAEQGRITRVRSLGRYTTIGEMGLVSHAPRSATIQAEVASVLYVLSTDQFEAIKSENPELGQKLLTYFVSVMAERLTFANRTIAVLRR</sequence>
<evidence type="ECO:0000256" key="5">
    <source>
        <dbReference type="SAM" id="Phobius"/>
    </source>
</evidence>
<accession>A0A1M5IV05</accession>
<dbReference type="CDD" id="cd00038">
    <property type="entry name" value="CAP_ED"/>
    <property type="match status" value="1"/>
</dbReference>
<feature type="transmembrane region" description="Helical" evidence="5">
    <location>
        <begin position="48"/>
        <end position="68"/>
    </location>
</feature>
<evidence type="ECO:0000256" key="4">
    <source>
        <dbReference type="ARBA" id="ARBA00023136"/>
    </source>
</evidence>
<evidence type="ECO:0000313" key="9">
    <source>
        <dbReference type="Proteomes" id="UP000190675"/>
    </source>
</evidence>
<keyword evidence="2 5" id="KW-0812">Transmembrane</keyword>
<feature type="transmembrane region" description="Helical" evidence="5">
    <location>
        <begin position="344"/>
        <end position="364"/>
    </location>
</feature>
<feature type="transmembrane region" description="Helical" evidence="5">
    <location>
        <begin position="108"/>
        <end position="129"/>
    </location>
</feature>
<dbReference type="InterPro" id="IPR011547">
    <property type="entry name" value="SLC26A/SulP_dom"/>
</dbReference>
<feature type="domain" description="Cyclic nucleotide-binding" evidence="6">
    <location>
        <begin position="606"/>
        <end position="715"/>
    </location>
</feature>
<dbReference type="Pfam" id="PF00916">
    <property type="entry name" value="Sulfate_transp"/>
    <property type="match status" value="1"/>
</dbReference>
<feature type="transmembrane region" description="Helical" evidence="5">
    <location>
        <begin position="401"/>
        <end position="432"/>
    </location>
</feature>
<protein>
    <submittedName>
        <fullName evidence="8">Sulfate permease, SulP family</fullName>
    </submittedName>
</protein>
<dbReference type="InterPro" id="IPR036513">
    <property type="entry name" value="STAS_dom_sf"/>
</dbReference>
<dbReference type="GO" id="GO:0016020">
    <property type="term" value="C:membrane"/>
    <property type="evidence" value="ECO:0007669"/>
    <property type="project" value="UniProtKB-SubCell"/>
</dbReference>
<dbReference type="OrthoDB" id="9771198at2"/>
<dbReference type="EMBL" id="LT670818">
    <property type="protein sequence ID" value="SHG31995.1"/>
    <property type="molecule type" value="Genomic_DNA"/>
</dbReference>
<dbReference type="PROSITE" id="PS50801">
    <property type="entry name" value="STAS"/>
    <property type="match status" value="1"/>
</dbReference>
<evidence type="ECO:0000256" key="2">
    <source>
        <dbReference type="ARBA" id="ARBA00022692"/>
    </source>
</evidence>
<dbReference type="InterPro" id="IPR052706">
    <property type="entry name" value="Membrane-Transporter-like"/>
</dbReference>
<gene>
    <name evidence="8" type="ORF">SAMN05444169_1810</name>
</gene>
<dbReference type="SUPFAM" id="SSF52091">
    <property type="entry name" value="SpoIIaa-like"/>
    <property type="match status" value="1"/>
</dbReference>
<feature type="transmembrane region" description="Helical" evidence="5">
    <location>
        <begin position="209"/>
        <end position="229"/>
    </location>
</feature>
<feature type="transmembrane region" description="Helical" evidence="5">
    <location>
        <begin position="275"/>
        <end position="292"/>
    </location>
</feature>
<dbReference type="PANTHER" id="PTHR43310">
    <property type="entry name" value="SULFATE TRANSPORTER YBAR-RELATED"/>
    <property type="match status" value="1"/>
</dbReference>